<protein>
    <submittedName>
        <fullName evidence="2">Uncharacterized protein</fullName>
    </submittedName>
</protein>
<feature type="compositionally biased region" description="Low complexity" evidence="1">
    <location>
        <begin position="97"/>
        <end position="117"/>
    </location>
</feature>
<evidence type="ECO:0000313" key="2">
    <source>
        <dbReference type="EMBL" id="KAF6027935.1"/>
    </source>
</evidence>
<dbReference type="Proteomes" id="UP000593567">
    <property type="component" value="Unassembled WGS sequence"/>
</dbReference>
<reference evidence="2" key="1">
    <citation type="submission" date="2020-06" db="EMBL/GenBank/DDBJ databases">
        <title>Draft genome of Bugula neritina, a colonial animal packing powerful symbionts and potential medicines.</title>
        <authorList>
            <person name="Rayko M."/>
        </authorList>
    </citation>
    <scope>NUCLEOTIDE SEQUENCE [LARGE SCALE GENOMIC DNA]</scope>
    <source>
        <strain evidence="2">Kwan_BN1</strain>
    </source>
</reference>
<feature type="compositionally biased region" description="Basic and acidic residues" evidence="1">
    <location>
        <begin position="79"/>
        <end position="89"/>
    </location>
</feature>
<accession>A0A7J7JPK9</accession>
<dbReference type="AlphaFoldDB" id="A0A7J7JPK9"/>
<organism evidence="2 3">
    <name type="scientific">Bugula neritina</name>
    <name type="common">Brown bryozoan</name>
    <name type="synonym">Sertularia neritina</name>
    <dbReference type="NCBI Taxonomy" id="10212"/>
    <lineage>
        <taxon>Eukaryota</taxon>
        <taxon>Metazoa</taxon>
        <taxon>Spiralia</taxon>
        <taxon>Lophotrochozoa</taxon>
        <taxon>Bryozoa</taxon>
        <taxon>Gymnolaemata</taxon>
        <taxon>Cheilostomatida</taxon>
        <taxon>Flustrina</taxon>
        <taxon>Buguloidea</taxon>
        <taxon>Bugulidae</taxon>
        <taxon>Bugula</taxon>
    </lineage>
</organism>
<feature type="region of interest" description="Disordered" evidence="1">
    <location>
        <begin position="1"/>
        <end position="138"/>
    </location>
</feature>
<proteinExistence type="predicted"/>
<feature type="region of interest" description="Disordered" evidence="1">
    <location>
        <begin position="215"/>
        <end position="261"/>
    </location>
</feature>
<dbReference type="EMBL" id="VXIV02002005">
    <property type="protein sequence ID" value="KAF6027935.1"/>
    <property type="molecule type" value="Genomic_DNA"/>
</dbReference>
<gene>
    <name evidence="2" type="ORF">EB796_013753</name>
</gene>
<feature type="compositionally biased region" description="Polar residues" evidence="1">
    <location>
        <begin position="244"/>
        <end position="261"/>
    </location>
</feature>
<name>A0A7J7JPK9_BUGNE</name>
<comment type="caution">
    <text evidence="2">The sequence shown here is derived from an EMBL/GenBank/DDBJ whole genome shotgun (WGS) entry which is preliminary data.</text>
</comment>
<feature type="compositionally biased region" description="Low complexity" evidence="1">
    <location>
        <begin position="48"/>
        <end position="73"/>
    </location>
</feature>
<evidence type="ECO:0000313" key="3">
    <source>
        <dbReference type="Proteomes" id="UP000593567"/>
    </source>
</evidence>
<sequence length="261" mass="28389">MSYSYSYKTRSRGGSRMPHTELLDEAEFQNAKMQAMMGAPAPSHDAGSHSYSYKSTNSSSTPRTSTSVGPGSTFPIDPEMEKMKREMDNALKPNLDSGCGSSTYSYSSKSSNSGGTSPRPTLLHVEPVANTGSGSTVKKVVTTTTTKTNPQAVQELEHIQRQFNRIGRTPADYEDDFESLKRDITTGKAYKDGETAQDPLKIRVREERFGNVQPYYGVPLQSGSSNNSNMTTTTTTTRKFGSGQPITEETTTKTSAIGDSK</sequence>
<keyword evidence="3" id="KW-1185">Reference proteome</keyword>
<evidence type="ECO:0000256" key="1">
    <source>
        <dbReference type="SAM" id="MobiDB-lite"/>
    </source>
</evidence>
<feature type="compositionally biased region" description="Polar residues" evidence="1">
    <location>
        <begin position="221"/>
        <end position="230"/>
    </location>
</feature>